<dbReference type="RefSeq" id="WP_212703606.1">
    <property type="nucleotide sequence ID" value="NZ_CP073581.1"/>
</dbReference>
<sequence>MQKQIICINWGTKYGAPYINRLYAMCARNITGDFTFNCYTDSRAGVRAEVICRDLPPSDIVMPKSKGIWPKSRLWNETLEGLSGPVLFLDLDLVVTGSLDDFFSYGDPDDVILARNPTTPLEKLGQTSIFRFPVGKLAPLLEMFRADPQGIADEYTFEQRFVTRNAPGGVTFWPKPWVRHFRTQCVPLFPMNYFVAPRLPADARVVIFPATPNPPDALVGRWVPEEGEGVTRREHLMRAIRGPRHFGKRFRHLRRFLLPTPWIADHWRE</sequence>
<evidence type="ECO:0000313" key="2">
    <source>
        <dbReference type="Proteomes" id="UP000683291"/>
    </source>
</evidence>
<protein>
    <submittedName>
        <fullName evidence="1">Glycosyl transferase</fullName>
    </submittedName>
</protein>
<dbReference type="GO" id="GO:0016740">
    <property type="term" value="F:transferase activity"/>
    <property type="evidence" value="ECO:0007669"/>
    <property type="project" value="UniProtKB-KW"/>
</dbReference>
<evidence type="ECO:0000313" key="1">
    <source>
        <dbReference type="EMBL" id="QUJ75401.1"/>
    </source>
</evidence>
<dbReference type="SUPFAM" id="SSF53448">
    <property type="entry name" value="Nucleotide-diphospho-sugar transferases"/>
    <property type="match status" value="1"/>
</dbReference>
<accession>A0A975JBV1</accession>
<dbReference type="KEGG" id="sual:KDD17_10455"/>
<dbReference type="EMBL" id="CP073581">
    <property type="protein sequence ID" value="QUJ75401.1"/>
    <property type="molecule type" value="Genomic_DNA"/>
</dbReference>
<keyword evidence="1" id="KW-0808">Transferase</keyword>
<organism evidence="1 2">
    <name type="scientific">Sulfitobacter albidus</name>
    <dbReference type="NCBI Taxonomy" id="2829501"/>
    <lineage>
        <taxon>Bacteria</taxon>
        <taxon>Pseudomonadati</taxon>
        <taxon>Pseudomonadota</taxon>
        <taxon>Alphaproteobacteria</taxon>
        <taxon>Rhodobacterales</taxon>
        <taxon>Roseobacteraceae</taxon>
        <taxon>Sulfitobacter</taxon>
    </lineage>
</organism>
<dbReference type="InterPro" id="IPR029044">
    <property type="entry name" value="Nucleotide-diphossugar_trans"/>
</dbReference>
<proteinExistence type="predicted"/>
<keyword evidence="2" id="KW-1185">Reference proteome</keyword>
<name>A0A975JBV1_9RHOB</name>
<dbReference type="AlphaFoldDB" id="A0A975JBV1"/>
<gene>
    <name evidence="1" type="ORF">KDD17_10455</name>
</gene>
<reference evidence="1" key="1">
    <citation type="submission" date="2021-04" db="EMBL/GenBank/DDBJ databases">
        <title>Complete genome sequence for Sulfitobacter sp. strain JK7-1.</title>
        <authorList>
            <person name="Park S.-J."/>
        </authorList>
    </citation>
    <scope>NUCLEOTIDE SEQUENCE</scope>
    <source>
        <strain evidence="1">JK7-1</strain>
    </source>
</reference>
<dbReference type="Proteomes" id="UP000683291">
    <property type="component" value="Chromosome 1"/>
</dbReference>